<organism evidence="3 4">
    <name type="scientific">Haliangium ochraceum (strain DSM 14365 / JCM 11303 / SMP-2)</name>
    <dbReference type="NCBI Taxonomy" id="502025"/>
    <lineage>
        <taxon>Bacteria</taxon>
        <taxon>Pseudomonadati</taxon>
        <taxon>Myxococcota</taxon>
        <taxon>Polyangia</taxon>
        <taxon>Haliangiales</taxon>
        <taxon>Kofleriaceae</taxon>
        <taxon>Haliangium</taxon>
    </lineage>
</organism>
<gene>
    <name evidence="3" type="ordered locus">Hoch_5697</name>
</gene>
<proteinExistence type="predicted"/>
<dbReference type="KEGG" id="hoh:Hoch_5697"/>
<dbReference type="Pfam" id="PF14086">
    <property type="entry name" value="DUF4266"/>
    <property type="match status" value="1"/>
</dbReference>
<dbReference type="HOGENOM" id="CLU_177704_0_0_7"/>
<evidence type="ECO:0000259" key="2">
    <source>
        <dbReference type="Pfam" id="PF14086"/>
    </source>
</evidence>
<evidence type="ECO:0000256" key="1">
    <source>
        <dbReference type="SAM" id="MobiDB-lite"/>
    </source>
</evidence>
<dbReference type="AlphaFoldDB" id="D0LH29"/>
<protein>
    <submittedName>
        <fullName evidence="3">Putative lipoprotein</fullName>
    </submittedName>
</protein>
<evidence type="ECO:0000313" key="4">
    <source>
        <dbReference type="Proteomes" id="UP000001880"/>
    </source>
</evidence>
<keyword evidence="4" id="KW-1185">Reference proteome</keyword>
<name>D0LH29_HALO1</name>
<evidence type="ECO:0000313" key="3">
    <source>
        <dbReference type="EMBL" id="ACY18174.1"/>
    </source>
</evidence>
<dbReference type="EMBL" id="CP001804">
    <property type="protein sequence ID" value="ACY18174.1"/>
    <property type="molecule type" value="Genomic_DNA"/>
</dbReference>
<feature type="compositionally biased region" description="Polar residues" evidence="1">
    <location>
        <begin position="51"/>
        <end position="60"/>
    </location>
</feature>
<dbReference type="Proteomes" id="UP000001880">
    <property type="component" value="Chromosome"/>
</dbReference>
<feature type="region of interest" description="Disordered" evidence="1">
    <location>
        <begin position="41"/>
        <end position="78"/>
    </location>
</feature>
<sequence>MRARLRPPVRYTLLSIAIALAFASGCIRVKPYEREYLAHPAMVDDREPGQTRFTQHQTGSREGADGGTGEPGGGCGCN</sequence>
<feature type="domain" description="DUF4266" evidence="2">
    <location>
        <begin position="29"/>
        <end position="78"/>
    </location>
</feature>
<dbReference type="InterPro" id="IPR025362">
    <property type="entry name" value="DUF4266"/>
</dbReference>
<accession>D0LH29</accession>
<reference evidence="3 4" key="1">
    <citation type="journal article" date="2010" name="Stand. Genomic Sci.">
        <title>Complete genome sequence of Haliangium ochraceum type strain (SMP-2).</title>
        <authorList>
            <consortium name="US DOE Joint Genome Institute (JGI-PGF)"/>
            <person name="Ivanova N."/>
            <person name="Daum C."/>
            <person name="Lang E."/>
            <person name="Abt B."/>
            <person name="Kopitz M."/>
            <person name="Saunders E."/>
            <person name="Lapidus A."/>
            <person name="Lucas S."/>
            <person name="Glavina Del Rio T."/>
            <person name="Nolan M."/>
            <person name="Tice H."/>
            <person name="Copeland A."/>
            <person name="Cheng J.F."/>
            <person name="Chen F."/>
            <person name="Bruce D."/>
            <person name="Goodwin L."/>
            <person name="Pitluck S."/>
            <person name="Mavromatis K."/>
            <person name="Pati A."/>
            <person name="Mikhailova N."/>
            <person name="Chen A."/>
            <person name="Palaniappan K."/>
            <person name="Land M."/>
            <person name="Hauser L."/>
            <person name="Chang Y.J."/>
            <person name="Jeffries C.D."/>
            <person name="Detter J.C."/>
            <person name="Brettin T."/>
            <person name="Rohde M."/>
            <person name="Goker M."/>
            <person name="Bristow J."/>
            <person name="Markowitz V."/>
            <person name="Eisen J.A."/>
            <person name="Hugenholtz P."/>
            <person name="Kyrpides N.C."/>
            <person name="Klenk H.P."/>
        </authorList>
    </citation>
    <scope>NUCLEOTIDE SEQUENCE [LARGE SCALE GENOMIC DNA]</scope>
    <source>
        <strain evidence="4">DSM 14365 / CIP 107738 / JCM 11303 / AJ 13395 / SMP-2</strain>
    </source>
</reference>
<dbReference type="STRING" id="502025.Hoch_5697"/>
<keyword evidence="3" id="KW-0449">Lipoprotein</keyword>
<dbReference type="PROSITE" id="PS51257">
    <property type="entry name" value="PROKAR_LIPOPROTEIN"/>
    <property type="match status" value="1"/>
</dbReference>
<feature type="compositionally biased region" description="Gly residues" evidence="1">
    <location>
        <begin position="65"/>
        <end position="78"/>
    </location>
</feature>